<dbReference type="Pfam" id="PF00400">
    <property type="entry name" value="WD40"/>
    <property type="match status" value="5"/>
</dbReference>
<keyword evidence="2" id="KW-0963">Cytoplasm</keyword>
<dbReference type="PRINTS" id="PR00320">
    <property type="entry name" value="GPROTEINBRPT"/>
</dbReference>
<keyword evidence="9" id="KW-0206">Cytoskeleton</keyword>
<keyword evidence="1" id="KW-0813">Transport</keyword>
<keyword evidence="8" id="KW-0175">Coiled coil</keyword>
<dbReference type="PROSITE" id="PS00678">
    <property type="entry name" value="WD_REPEATS_1"/>
    <property type="match status" value="3"/>
</dbReference>
<evidence type="ECO:0000256" key="9">
    <source>
        <dbReference type="ARBA" id="ARBA00023212"/>
    </source>
</evidence>
<keyword evidence="3 11" id="KW-0853">WD repeat</keyword>
<feature type="repeat" description="WD" evidence="11">
    <location>
        <begin position="203"/>
        <end position="244"/>
    </location>
</feature>
<dbReference type="PROSITE" id="PS50294">
    <property type="entry name" value="WD_REPEATS_REGION"/>
    <property type="match status" value="4"/>
</dbReference>
<dbReference type="InterPro" id="IPR019775">
    <property type="entry name" value="WD40_repeat_CS"/>
</dbReference>
<dbReference type="InterPro" id="IPR017252">
    <property type="entry name" value="Dynein_regulator_LIS1"/>
</dbReference>
<dbReference type="AlphaFoldDB" id="A0A0P1BAT4"/>
<feature type="repeat" description="WD" evidence="11">
    <location>
        <begin position="251"/>
        <end position="285"/>
    </location>
</feature>
<dbReference type="SUPFAM" id="SSF109925">
    <property type="entry name" value="Lissencephaly-1 protein (Lis-1, PAF-AH alpha) N-terminal domain"/>
    <property type="match status" value="1"/>
</dbReference>
<feature type="repeat" description="WD" evidence="11">
    <location>
        <begin position="348"/>
        <end position="384"/>
    </location>
</feature>
<evidence type="ECO:0000313" key="14">
    <source>
        <dbReference type="Proteomes" id="UP000054845"/>
    </source>
</evidence>
<dbReference type="PROSITE" id="PS50896">
    <property type="entry name" value="LISH"/>
    <property type="match status" value="1"/>
</dbReference>
<dbReference type="Gene3D" id="1.20.960.30">
    <property type="match status" value="1"/>
</dbReference>
<dbReference type="OrthoDB" id="10264588at2759"/>
<dbReference type="InterPro" id="IPR036322">
    <property type="entry name" value="WD40_repeat_dom_sf"/>
</dbReference>
<dbReference type="InterPro" id="IPR001680">
    <property type="entry name" value="WD40_rpt"/>
</dbReference>
<dbReference type="PANTHER" id="PTHR22847">
    <property type="entry name" value="WD40 REPEAT PROTEIN"/>
    <property type="match status" value="1"/>
</dbReference>
<dbReference type="PANTHER" id="PTHR22847:SF637">
    <property type="entry name" value="WD REPEAT DOMAIN 5B"/>
    <property type="match status" value="1"/>
</dbReference>
<evidence type="ECO:0000256" key="8">
    <source>
        <dbReference type="ARBA" id="ARBA00023054"/>
    </source>
</evidence>
<keyword evidence="4" id="KW-0132">Cell division</keyword>
<evidence type="ECO:0000259" key="12">
    <source>
        <dbReference type="Pfam" id="PF24951"/>
    </source>
</evidence>
<evidence type="ECO:0000256" key="2">
    <source>
        <dbReference type="ARBA" id="ARBA00022490"/>
    </source>
</evidence>
<dbReference type="InterPro" id="IPR056795">
    <property type="entry name" value="PAC1-like_LisH-like_dom"/>
</dbReference>
<dbReference type="STRING" id="401625.A0A0P1BAT4"/>
<proteinExistence type="predicted"/>
<dbReference type="InterPro" id="IPR006594">
    <property type="entry name" value="LisH"/>
</dbReference>
<evidence type="ECO:0000256" key="11">
    <source>
        <dbReference type="PROSITE-ProRule" id="PRU00221"/>
    </source>
</evidence>
<dbReference type="CDD" id="cd00200">
    <property type="entry name" value="WD40"/>
    <property type="match status" value="1"/>
</dbReference>
<evidence type="ECO:0000256" key="6">
    <source>
        <dbReference type="ARBA" id="ARBA00022737"/>
    </source>
</evidence>
<reference evidence="13 14" key="1">
    <citation type="submission" date="2014-09" db="EMBL/GenBank/DDBJ databases">
        <authorList>
            <person name="Magalhaes I.L.F."/>
            <person name="Oliveira U."/>
            <person name="Santos F.R."/>
            <person name="Vidigal T.H.D.A."/>
            <person name="Brescovit A.D."/>
            <person name="Santos A.J."/>
        </authorList>
    </citation>
    <scope>NUCLEOTIDE SEQUENCE [LARGE SCALE GENOMIC DNA]</scope>
</reference>
<protein>
    <submittedName>
        <fullName evidence="13">Dynein regulator</fullName>
    </submittedName>
</protein>
<evidence type="ECO:0000313" key="13">
    <source>
        <dbReference type="EMBL" id="CEH12761.1"/>
    </source>
</evidence>
<dbReference type="GO" id="GO:1990234">
    <property type="term" value="C:transferase complex"/>
    <property type="evidence" value="ECO:0007669"/>
    <property type="project" value="UniProtKB-ARBA"/>
</dbReference>
<dbReference type="InterPro" id="IPR015943">
    <property type="entry name" value="WD40/YVTN_repeat-like_dom_sf"/>
</dbReference>
<dbReference type="InterPro" id="IPR037190">
    <property type="entry name" value="LIS1_N"/>
</dbReference>
<dbReference type="PIRSF" id="PIRSF037647">
    <property type="entry name" value="Dynein_regulator_Lis1"/>
    <property type="match status" value="1"/>
</dbReference>
<keyword evidence="6" id="KW-0677">Repeat</keyword>
<feature type="repeat" description="WD" evidence="11">
    <location>
        <begin position="160"/>
        <end position="192"/>
    </location>
</feature>
<dbReference type="SUPFAM" id="SSF50978">
    <property type="entry name" value="WD40 repeat-like"/>
    <property type="match status" value="1"/>
</dbReference>
<evidence type="ECO:0000256" key="7">
    <source>
        <dbReference type="ARBA" id="ARBA00022776"/>
    </source>
</evidence>
<feature type="repeat" description="WD" evidence="11">
    <location>
        <begin position="118"/>
        <end position="159"/>
    </location>
</feature>
<dbReference type="EMBL" id="CCYA01000181">
    <property type="protein sequence ID" value="CEH12761.1"/>
    <property type="molecule type" value="Genomic_DNA"/>
</dbReference>
<evidence type="ECO:0000256" key="3">
    <source>
        <dbReference type="ARBA" id="ARBA00022574"/>
    </source>
</evidence>
<dbReference type="SMART" id="SM00667">
    <property type="entry name" value="LisH"/>
    <property type="match status" value="1"/>
</dbReference>
<dbReference type="InterPro" id="IPR020472">
    <property type="entry name" value="WD40_PAC1"/>
</dbReference>
<keyword evidence="7" id="KW-0498">Mitosis</keyword>
<accession>A0A0P1BAT4</accession>
<keyword evidence="14" id="KW-1185">Reference proteome</keyword>
<dbReference type="GO" id="GO:0051301">
    <property type="term" value="P:cell division"/>
    <property type="evidence" value="ECO:0007669"/>
    <property type="project" value="UniProtKB-KW"/>
</dbReference>
<name>A0A0P1BAT4_9BASI</name>
<dbReference type="Proteomes" id="UP000054845">
    <property type="component" value="Unassembled WGS sequence"/>
</dbReference>
<keyword evidence="5" id="KW-0493">Microtubule</keyword>
<evidence type="ECO:0000256" key="5">
    <source>
        <dbReference type="ARBA" id="ARBA00022701"/>
    </source>
</evidence>
<dbReference type="Gene3D" id="2.130.10.10">
    <property type="entry name" value="YVTN repeat-like/Quinoprotein amine dehydrogenase"/>
    <property type="match status" value="1"/>
</dbReference>
<keyword evidence="10" id="KW-0131">Cell cycle</keyword>
<dbReference type="GO" id="GO:0005874">
    <property type="term" value="C:microtubule"/>
    <property type="evidence" value="ECO:0007669"/>
    <property type="project" value="UniProtKB-KW"/>
</dbReference>
<evidence type="ECO:0000256" key="10">
    <source>
        <dbReference type="ARBA" id="ARBA00023306"/>
    </source>
</evidence>
<evidence type="ECO:0000256" key="4">
    <source>
        <dbReference type="ARBA" id="ARBA00022618"/>
    </source>
</evidence>
<sequence>MSAAATNGMAPLSSLTNSQREELHQSILEYMHRSGFEDAYEALKKDADMPDFSASTAPPKVVGLLEKKWTGTVRLQKKVIAYEQQIANLEAELKAAPTGRRAASQADWLPSNDPSRILEGHRKQVISVVFHPTFSVVATASEDCDVKVWDWQSGECEATLKGHTQSVKDVDFDAKGQFLATSSADTQIKLWDSNNQWRCTKTLAGHEHVVSAVRFLPGGAQLVSASRDETIRIWEASSGYCVRTIQGGAWIKCMSLAEDGQTLVTGGDDQVAKAWNLTSAQSKAECREHAHVVDAIALAPAAAYPALRQLGGMPASNQNAPGLFAASGDRDKTIIIWDTASGHPVKKLLGHDGWIRGLCWAPNGKFLLSCADDGKLKVWDLKQGGRCCRTVENPHDENGRSRFLTSMAWARAKVDAGPRPDGESATAVVPRINAVATTGSDTRICIWTP</sequence>
<evidence type="ECO:0000256" key="1">
    <source>
        <dbReference type="ARBA" id="ARBA00022448"/>
    </source>
</evidence>
<dbReference type="PROSITE" id="PS50082">
    <property type="entry name" value="WD_REPEATS_2"/>
    <property type="match status" value="5"/>
</dbReference>
<feature type="domain" description="PAC1-like LisH-like dimerisation" evidence="12">
    <location>
        <begin position="18"/>
        <end position="52"/>
    </location>
</feature>
<organism evidence="13 14">
    <name type="scientific">Ceraceosorus bombacis</name>
    <dbReference type="NCBI Taxonomy" id="401625"/>
    <lineage>
        <taxon>Eukaryota</taxon>
        <taxon>Fungi</taxon>
        <taxon>Dikarya</taxon>
        <taxon>Basidiomycota</taxon>
        <taxon>Ustilaginomycotina</taxon>
        <taxon>Exobasidiomycetes</taxon>
        <taxon>Ceraceosorales</taxon>
        <taxon>Ceraceosoraceae</taxon>
        <taxon>Ceraceosorus</taxon>
    </lineage>
</organism>
<dbReference type="SMART" id="SM00320">
    <property type="entry name" value="WD40"/>
    <property type="match status" value="7"/>
</dbReference>
<dbReference type="Pfam" id="PF24951">
    <property type="entry name" value="LisH_PAC1"/>
    <property type="match status" value="1"/>
</dbReference>